<sequence length="72" mass="7826">MKLLCDDCGGTTAAVFCCTDEAALSLACVCRIHHANKVVGKHILFTPLHSSSSEPRPLCDICQTEKLIFQSF</sequence>
<gene>
    <name evidence="1" type="ORF">KSP40_PGU013544</name>
</gene>
<comment type="caution">
    <text evidence="1">The sequence shown here is derived from an EMBL/GenBank/DDBJ whole genome shotgun (WGS) entry which is preliminary data.</text>
</comment>
<evidence type="ECO:0000313" key="1">
    <source>
        <dbReference type="EMBL" id="KAK8963393.1"/>
    </source>
</evidence>
<dbReference type="Proteomes" id="UP001412067">
    <property type="component" value="Unassembled WGS sequence"/>
</dbReference>
<evidence type="ECO:0000313" key="2">
    <source>
        <dbReference type="Proteomes" id="UP001412067"/>
    </source>
</evidence>
<proteinExistence type="predicted"/>
<dbReference type="InterPro" id="IPR051979">
    <property type="entry name" value="B-box_zinc_finger"/>
</dbReference>
<name>A0ABR2MHC9_9ASPA</name>
<organism evidence="1 2">
    <name type="scientific">Platanthera guangdongensis</name>
    <dbReference type="NCBI Taxonomy" id="2320717"/>
    <lineage>
        <taxon>Eukaryota</taxon>
        <taxon>Viridiplantae</taxon>
        <taxon>Streptophyta</taxon>
        <taxon>Embryophyta</taxon>
        <taxon>Tracheophyta</taxon>
        <taxon>Spermatophyta</taxon>
        <taxon>Magnoliopsida</taxon>
        <taxon>Liliopsida</taxon>
        <taxon>Asparagales</taxon>
        <taxon>Orchidaceae</taxon>
        <taxon>Orchidoideae</taxon>
        <taxon>Orchideae</taxon>
        <taxon>Orchidinae</taxon>
        <taxon>Platanthera</taxon>
    </lineage>
</organism>
<accession>A0ABR2MHC9</accession>
<dbReference type="PANTHER" id="PTHR31832">
    <property type="entry name" value="B-BOX ZINC FINGER PROTEIN 22"/>
    <property type="match status" value="1"/>
</dbReference>
<protein>
    <submittedName>
        <fullName evidence="1">Uncharacterized protein</fullName>
    </submittedName>
</protein>
<keyword evidence="2" id="KW-1185">Reference proteome</keyword>
<reference evidence="1 2" key="1">
    <citation type="journal article" date="2022" name="Nat. Plants">
        <title>Genomes of leafy and leafless Platanthera orchids illuminate the evolution of mycoheterotrophy.</title>
        <authorList>
            <person name="Li M.H."/>
            <person name="Liu K.W."/>
            <person name="Li Z."/>
            <person name="Lu H.C."/>
            <person name="Ye Q.L."/>
            <person name="Zhang D."/>
            <person name="Wang J.Y."/>
            <person name="Li Y.F."/>
            <person name="Zhong Z.M."/>
            <person name="Liu X."/>
            <person name="Yu X."/>
            <person name="Liu D.K."/>
            <person name="Tu X.D."/>
            <person name="Liu B."/>
            <person name="Hao Y."/>
            <person name="Liao X.Y."/>
            <person name="Jiang Y.T."/>
            <person name="Sun W.H."/>
            <person name="Chen J."/>
            <person name="Chen Y.Q."/>
            <person name="Ai Y."/>
            <person name="Zhai J.W."/>
            <person name="Wu S.S."/>
            <person name="Zhou Z."/>
            <person name="Hsiao Y.Y."/>
            <person name="Wu W.L."/>
            <person name="Chen Y.Y."/>
            <person name="Lin Y.F."/>
            <person name="Hsu J.L."/>
            <person name="Li C.Y."/>
            <person name="Wang Z.W."/>
            <person name="Zhao X."/>
            <person name="Zhong W.Y."/>
            <person name="Ma X.K."/>
            <person name="Ma L."/>
            <person name="Huang J."/>
            <person name="Chen G.Z."/>
            <person name="Huang M.Z."/>
            <person name="Huang L."/>
            <person name="Peng D.H."/>
            <person name="Luo Y.B."/>
            <person name="Zou S.Q."/>
            <person name="Chen S.P."/>
            <person name="Lan S."/>
            <person name="Tsai W.C."/>
            <person name="Van de Peer Y."/>
            <person name="Liu Z.J."/>
        </authorList>
    </citation>
    <scope>NUCLEOTIDE SEQUENCE [LARGE SCALE GENOMIC DNA]</scope>
    <source>
        <tissue evidence="1">Flower</tissue>
    </source>
</reference>
<dbReference type="PANTHER" id="PTHR31832:SF52">
    <property type="entry name" value="B-BOX ZINC FINGER PROTEIN 21"/>
    <property type="match status" value="1"/>
</dbReference>
<dbReference type="EMBL" id="JBBWWR010000007">
    <property type="protein sequence ID" value="KAK8963393.1"/>
    <property type="molecule type" value="Genomic_DNA"/>
</dbReference>